<dbReference type="GO" id="GO:0047577">
    <property type="term" value="F:4-hydroxybutyrate dehydrogenase activity"/>
    <property type="evidence" value="ECO:0007669"/>
    <property type="project" value="UniProtKB-EC"/>
</dbReference>
<evidence type="ECO:0000313" key="5">
    <source>
        <dbReference type="EMBL" id="KFI72308.1"/>
    </source>
</evidence>
<sequence length="379" mass="41658">MKLFAVGPREIHRFATVREFAEEFAPSSHDLIISIHPIWNAFIEPLSNGAHALLLDDYGNQEPTDEMIDRVIADATPYHADRIIAIGGGAVMDVAKVVAIADGRGIDEVIDGIGSLKRSTGLVLIPTTCGTGSETTEIAAINRTRLGTKAGISSPQMFADHAVLIPELPHGLPDHVFATSSMDALVHSVESVLSPNATSYTRLFGYEAMRMIVEGYQKVADAGEAGSEERRARRNELMEDFLIASNYAGISFDIAGCAAVHALSYQLGGKYHVPHGESNYAMFTGVLRCYMSIKSDGEIAVMNAFLARILDCDEDEVYDRLEALINRLLPKKALHEYGVTREDLPEFAHRVMATQQRLMRNCFVPLDEAQVLDIFEKLY</sequence>
<dbReference type="Pfam" id="PF00465">
    <property type="entry name" value="Fe-ADH"/>
    <property type="match status" value="1"/>
</dbReference>
<evidence type="ECO:0000256" key="2">
    <source>
        <dbReference type="ARBA" id="ARBA00023002"/>
    </source>
</evidence>
<dbReference type="InterPro" id="IPR056798">
    <property type="entry name" value="ADH_Fe_C"/>
</dbReference>
<proteinExistence type="inferred from homology"/>
<dbReference type="Pfam" id="PF25137">
    <property type="entry name" value="ADH_Fe_C"/>
    <property type="match status" value="1"/>
</dbReference>
<comment type="caution">
    <text evidence="5">The sequence shown here is derived from an EMBL/GenBank/DDBJ whole genome shotgun (WGS) entry which is preliminary data.</text>
</comment>
<accession>A0A087BMQ8</accession>
<reference evidence="5 6" key="1">
    <citation type="submission" date="2014-03" db="EMBL/GenBank/DDBJ databases">
        <title>Genomics of Bifidobacteria.</title>
        <authorList>
            <person name="Ventura M."/>
            <person name="Milani C."/>
            <person name="Lugli G.A."/>
        </authorList>
    </citation>
    <scope>NUCLEOTIDE SEQUENCE [LARGE SCALE GENOMIC DNA]</scope>
    <source>
        <strain evidence="5 6">LMG 11592</strain>
    </source>
</reference>
<dbReference type="EMBL" id="JGZD01000009">
    <property type="protein sequence ID" value="KFI72308.1"/>
    <property type="molecule type" value="Genomic_DNA"/>
</dbReference>
<dbReference type="RefSeq" id="WP_022860955.1">
    <property type="nucleotide sequence ID" value="NZ_JGZD01000009.1"/>
</dbReference>
<dbReference type="eggNOG" id="COG1454">
    <property type="taxonomic scope" value="Bacteria"/>
</dbReference>
<protein>
    <submittedName>
        <fullName evidence="5">NAD-dependent 4-hydroxybutyrate dehydrogenase</fullName>
        <ecNumber evidence="5">1.1.1.61</ecNumber>
    </submittedName>
</protein>
<dbReference type="PANTHER" id="PTHR11496">
    <property type="entry name" value="ALCOHOL DEHYDROGENASE"/>
    <property type="match status" value="1"/>
</dbReference>
<dbReference type="AlphaFoldDB" id="A0A087BMQ8"/>
<dbReference type="GO" id="GO:0004022">
    <property type="term" value="F:alcohol dehydrogenase (NAD+) activity"/>
    <property type="evidence" value="ECO:0007669"/>
    <property type="project" value="TreeGrafter"/>
</dbReference>
<gene>
    <name evidence="5" type="ORF">BMIN_0200</name>
</gene>
<feature type="domain" description="Fe-containing alcohol dehydrogenase-like C-terminal" evidence="4">
    <location>
        <begin position="178"/>
        <end position="379"/>
    </location>
</feature>
<evidence type="ECO:0000256" key="1">
    <source>
        <dbReference type="ARBA" id="ARBA00007358"/>
    </source>
</evidence>
<evidence type="ECO:0000259" key="3">
    <source>
        <dbReference type="Pfam" id="PF00465"/>
    </source>
</evidence>
<dbReference type="CDD" id="cd14860">
    <property type="entry name" value="4HBD_NAD"/>
    <property type="match status" value="1"/>
</dbReference>
<evidence type="ECO:0000313" key="6">
    <source>
        <dbReference type="Proteomes" id="UP000029014"/>
    </source>
</evidence>
<organism evidence="5 6">
    <name type="scientific">Bifidobacterium minimum</name>
    <dbReference type="NCBI Taxonomy" id="1693"/>
    <lineage>
        <taxon>Bacteria</taxon>
        <taxon>Bacillati</taxon>
        <taxon>Actinomycetota</taxon>
        <taxon>Actinomycetes</taxon>
        <taxon>Bifidobacteriales</taxon>
        <taxon>Bifidobacteriaceae</taxon>
        <taxon>Bifidobacterium</taxon>
    </lineage>
</organism>
<dbReference type="Gene3D" id="3.40.50.1970">
    <property type="match status" value="1"/>
</dbReference>
<comment type="similarity">
    <text evidence="1">Belongs to the iron-containing alcohol dehydrogenase family.</text>
</comment>
<dbReference type="PANTHER" id="PTHR11496:SF102">
    <property type="entry name" value="ALCOHOL DEHYDROGENASE 4"/>
    <property type="match status" value="1"/>
</dbReference>
<dbReference type="STRING" id="1693.BMIN_0200"/>
<dbReference type="InterPro" id="IPR001670">
    <property type="entry name" value="ADH_Fe/GldA"/>
</dbReference>
<dbReference type="EC" id="1.1.1.61" evidence="5"/>
<dbReference type="Gene3D" id="1.20.1090.10">
    <property type="entry name" value="Dehydroquinate synthase-like - alpha domain"/>
    <property type="match status" value="1"/>
</dbReference>
<keyword evidence="2 5" id="KW-0560">Oxidoreductase</keyword>
<feature type="domain" description="Alcohol dehydrogenase iron-type/glycerol dehydrogenase GldA" evidence="3">
    <location>
        <begin position="38"/>
        <end position="166"/>
    </location>
</feature>
<keyword evidence="6" id="KW-1185">Reference proteome</keyword>
<name>A0A087BMQ8_9BIFI</name>
<dbReference type="GO" id="GO:0046872">
    <property type="term" value="F:metal ion binding"/>
    <property type="evidence" value="ECO:0007669"/>
    <property type="project" value="InterPro"/>
</dbReference>
<dbReference type="SUPFAM" id="SSF56796">
    <property type="entry name" value="Dehydroquinate synthase-like"/>
    <property type="match status" value="1"/>
</dbReference>
<evidence type="ECO:0000259" key="4">
    <source>
        <dbReference type="Pfam" id="PF25137"/>
    </source>
</evidence>
<dbReference type="InterPro" id="IPR039697">
    <property type="entry name" value="Alcohol_dehydrogenase_Fe"/>
</dbReference>
<dbReference type="Proteomes" id="UP000029014">
    <property type="component" value="Unassembled WGS sequence"/>
</dbReference>